<reference evidence="2 3" key="1">
    <citation type="submission" date="2018-03" db="EMBL/GenBank/DDBJ databases">
        <title>Genomic Encyclopedia of Archaeal and Bacterial Type Strains, Phase II (KMG-II): from individual species to whole genera.</title>
        <authorList>
            <person name="Goeker M."/>
        </authorList>
    </citation>
    <scope>NUCLEOTIDE SEQUENCE [LARGE SCALE GENOMIC DNA]</scope>
    <source>
        <strain evidence="2 3">DSM 27929</strain>
    </source>
</reference>
<evidence type="ECO:0000313" key="3">
    <source>
        <dbReference type="Proteomes" id="UP000238157"/>
    </source>
</evidence>
<feature type="chain" id="PRO_5015517724" evidence="1">
    <location>
        <begin position="20"/>
        <end position="248"/>
    </location>
</feature>
<comment type="caution">
    <text evidence="2">The sequence shown here is derived from an EMBL/GenBank/DDBJ whole genome shotgun (WGS) entry which is preliminary data.</text>
</comment>
<proteinExistence type="predicted"/>
<evidence type="ECO:0000313" key="2">
    <source>
        <dbReference type="EMBL" id="PRY87613.1"/>
    </source>
</evidence>
<dbReference type="OrthoDB" id="837855at2"/>
<protein>
    <submittedName>
        <fullName evidence="2">Putative outer membrane protein</fullName>
    </submittedName>
</protein>
<dbReference type="EMBL" id="PVTR01000006">
    <property type="protein sequence ID" value="PRY87613.1"/>
    <property type="molecule type" value="Genomic_DNA"/>
</dbReference>
<keyword evidence="3" id="KW-1185">Reference proteome</keyword>
<accession>A0A2T0WLM9</accession>
<dbReference type="Proteomes" id="UP000238157">
    <property type="component" value="Unassembled WGS sequence"/>
</dbReference>
<organism evidence="2 3">
    <name type="scientific">Mongoliibacter ruber</name>
    <dbReference type="NCBI Taxonomy" id="1750599"/>
    <lineage>
        <taxon>Bacteria</taxon>
        <taxon>Pseudomonadati</taxon>
        <taxon>Bacteroidota</taxon>
        <taxon>Cytophagia</taxon>
        <taxon>Cytophagales</taxon>
        <taxon>Cyclobacteriaceae</taxon>
        <taxon>Mongoliibacter</taxon>
    </lineage>
</organism>
<gene>
    <name evidence="2" type="ORF">CLW00_106240</name>
</gene>
<evidence type="ECO:0000256" key="1">
    <source>
        <dbReference type="SAM" id="SignalP"/>
    </source>
</evidence>
<dbReference type="RefSeq" id="WP_106133892.1">
    <property type="nucleotide sequence ID" value="NZ_PVTR01000006.1"/>
</dbReference>
<name>A0A2T0WLM9_9BACT</name>
<keyword evidence="1" id="KW-0732">Signal</keyword>
<sequence>MKRLLFTITLSILAFTVKGQSMFGLPAIDGPYMDRGFNLFLVLPSFMTSSHSNINRLLVENGYPYIPRGSLNYGLGMSYRWNRIEPSFDFAIGNQLRSNPALGSELLRRPINFNLNLNYILFRWDYMTIGPFVGLGLTETNLILSKPSTDNDFGSILANPSTTVNINHVSDGLLAGFSVAVQGLKQEATGIFRLKFAYRIPFNEGYTWESNFSNFSRTPLDNFPYFFIQFEMGVGGNWKKGDPWMDRY</sequence>
<dbReference type="AlphaFoldDB" id="A0A2T0WLM9"/>
<feature type="signal peptide" evidence="1">
    <location>
        <begin position="1"/>
        <end position="19"/>
    </location>
</feature>